<dbReference type="InterPro" id="IPR001296">
    <property type="entry name" value="Glyco_trans_1"/>
</dbReference>
<dbReference type="InterPro" id="IPR028098">
    <property type="entry name" value="Glyco_trans_4-like_N"/>
</dbReference>
<accession>A0A1N7L5L3</accession>
<evidence type="ECO:0000313" key="3">
    <source>
        <dbReference type="EMBL" id="SIS69155.1"/>
    </source>
</evidence>
<dbReference type="PANTHER" id="PTHR12526:SF630">
    <property type="entry name" value="GLYCOSYLTRANSFERASE"/>
    <property type="match status" value="1"/>
</dbReference>
<dbReference type="AlphaFoldDB" id="A0A1N7L5L3"/>
<dbReference type="RefSeq" id="WP_076445836.1">
    <property type="nucleotide sequence ID" value="NZ_FTOQ01000002.1"/>
</dbReference>
<organism evidence="3 4">
    <name type="scientific">Roseivivax lentus</name>
    <dbReference type="NCBI Taxonomy" id="633194"/>
    <lineage>
        <taxon>Bacteria</taxon>
        <taxon>Pseudomonadati</taxon>
        <taxon>Pseudomonadota</taxon>
        <taxon>Alphaproteobacteria</taxon>
        <taxon>Rhodobacterales</taxon>
        <taxon>Roseobacteraceae</taxon>
        <taxon>Roseivivax</taxon>
    </lineage>
</organism>
<dbReference type="Pfam" id="PF00534">
    <property type="entry name" value="Glycos_transf_1"/>
    <property type="match status" value="1"/>
</dbReference>
<dbReference type="EMBL" id="FTOQ01000002">
    <property type="protein sequence ID" value="SIS69155.1"/>
    <property type="molecule type" value="Genomic_DNA"/>
</dbReference>
<dbReference type="Gene3D" id="3.40.50.2000">
    <property type="entry name" value="Glycogen Phosphorylase B"/>
    <property type="match status" value="2"/>
</dbReference>
<feature type="domain" description="Glycosyl transferase family 1" evidence="1">
    <location>
        <begin position="218"/>
        <end position="375"/>
    </location>
</feature>
<protein>
    <submittedName>
        <fullName evidence="3">Glycosyltransferase involved in cell wall bisynthesis</fullName>
    </submittedName>
</protein>
<dbReference type="Pfam" id="PF13439">
    <property type="entry name" value="Glyco_transf_4"/>
    <property type="match status" value="1"/>
</dbReference>
<gene>
    <name evidence="3" type="ORF">SAMN05421759_102401</name>
</gene>
<dbReference type="CDD" id="cd03801">
    <property type="entry name" value="GT4_PimA-like"/>
    <property type="match status" value="1"/>
</dbReference>
<dbReference type="GO" id="GO:0016757">
    <property type="term" value="F:glycosyltransferase activity"/>
    <property type="evidence" value="ECO:0007669"/>
    <property type="project" value="InterPro"/>
</dbReference>
<dbReference type="OrthoDB" id="9790710at2"/>
<evidence type="ECO:0000313" key="4">
    <source>
        <dbReference type="Proteomes" id="UP000186684"/>
    </source>
</evidence>
<dbReference type="Proteomes" id="UP000186684">
    <property type="component" value="Unassembled WGS sequence"/>
</dbReference>
<evidence type="ECO:0000259" key="1">
    <source>
        <dbReference type="Pfam" id="PF00534"/>
    </source>
</evidence>
<feature type="domain" description="Glycosyltransferase subfamily 4-like N-terminal" evidence="2">
    <location>
        <begin position="26"/>
        <end position="205"/>
    </location>
</feature>
<keyword evidence="4" id="KW-1185">Reference proteome</keyword>
<keyword evidence="3" id="KW-0808">Transferase</keyword>
<dbReference type="SUPFAM" id="SSF53756">
    <property type="entry name" value="UDP-Glycosyltransferase/glycogen phosphorylase"/>
    <property type="match status" value="1"/>
</dbReference>
<proteinExistence type="predicted"/>
<dbReference type="PANTHER" id="PTHR12526">
    <property type="entry name" value="GLYCOSYLTRANSFERASE"/>
    <property type="match status" value="1"/>
</dbReference>
<evidence type="ECO:0000259" key="2">
    <source>
        <dbReference type="Pfam" id="PF13439"/>
    </source>
</evidence>
<name>A0A1N7L5L3_9RHOB</name>
<sequence length="402" mass="42471">MIRPRALGYFVPAFPTQTHAFFWREVAALRAQGVEVRLFSSRRPRPEDCPHAFGDIARAETRYVFPPRASAVARWAARHPAGMVRALGYLRKVTGAGAKGRAKVAALLPSAADLCSAAEAAGVDHIHFHSCADAAHLGALARRMGGPSYSVTVHGNLDVYGTDHAAKFADASLVTTVTRALRDEVLAVAPGRDVPVITMGVDTARFAGVRPTRPQGAPLRFLSISRLAPVKGHGYFLEALRRLIDEGQNVQYVIAGSGEAEPAIRAEIARLSLGDHVEMAGPLSQDAVRAALGQSDVFVLTSFGHGEAAPVAVMEAMAAGLPVICSRIGGTADMIEDGVDGLLVPQQDVDAIADAARRLCADAALRALIRKAAQRRAQSQFDTAATARALWEAISAARANGA</sequence>
<dbReference type="STRING" id="633194.SAMN05421759_102401"/>
<reference evidence="4" key="1">
    <citation type="submission" date="2017-01" db="EMBL/GenBank/DDBJ databases">
        <authorList>
            <person name="Varghese N."/>
            <person name="Submissions S."/>
        </authorList>
    </citation>
    <scope>NUCLEOTIDE SEQUENCE [LARGE SCALE GENOMIC DNA]</scope>
    <source>
        <strain evidence="4">DSM 29430</strain>
    </source>
</reference>